<accession>A0A286U6R3</accession>
<evidence type="ECO:0000256" key="1">
    <source>
        <dbReference type="SAM" id="Phobius"/>
    </source>
</evidence>
<dbReference type="Proteomes" id="UP000217199">
    <property type="component" value="Unassembled WGS sequence"/>
</dbReference>
<protein>
    <submittedName>
        <fullName evidence="2">Uncharacterized protein</fullName>
    </submittedName>
</protein>
<dbReference type="AlphaFoldDB" id="A0A286U6R3"/>
<proteinExistence type="predicted"/>
<feature type="transmembrane region" description="Helical" evidence="1">
    <location>
        <begin position="103"/>
        <end position="122"/>
    </location>
</feature>
<evidence type="ECO:0000313" key="3">
    <source>
        <dbReference type="Proteomes" id="UP000217199"/>
    </source>
</evidence>
<dbReference type="InParanoid" id="A0A286U6R3"/>
<keyword evidence="1" id="KW-0472">Membrane</keyword>
<reference evidence="2 3" key="1">
    <citation type="journal article" date="2017" name="Mol. Ecol.">
        <title>Comparative and population genomic landscape of Phellinus noxius: A hypervariable fungus causing root rot in trees.</title>
        <authorList>
            <person name="Chung C.L."/>
            <person name="Lee T.J."/>
            <person name="Akiba M."/>
            <person name="Lee H.H."/>
            <person name="Kuo T.H."/>
            <person name="Liu D."/>
            <person name="Ke H.M."/>
            <person name="Yokoi T."/>
            <person name="Roa M.B."/>
            <person name="Lu M.J."/>
            <person name="Chang Y.Y."/>
            <person name="Ann P.J."/>
            <person name="Tsai J.N."/>
            <person name="Chen C.Y."/>
            <person name="Tzean S.S."/>
            <person name="Ota Y."/>
            <person name="Hattori T."/>
            <person name="Sahashi N."/>
            <person name="Liou R.F."/>
            <person name="Kikuchi T."/>
            <person name="Tsai I.J."/>
        </authorList>
    </citation>
    <scope>NUCLEOTIDE SEQUENCE [LARGE SCALE GENOMIC DNA]</scope>
    <source>
        <strain evidence="2 3">FFPRI411160</strain>
    </source>
</reference>
<keyword evidence="1" id="KW-0812">Transmembrane</keyword>
<sequence length="238" mass="26314">MSSDSTGPDPLEAQIFMRAIITQRCIQVAICALLVYDVCESYNTPKLDFAFTSMVVITVEKEVKHFWFFVSLSHILPSKNRYIGILAATASIFYTALDATTSSLIQTVVGFILFALALFQSAKQWKLMHFKGNDLKRVLIRDQIAYYFIYQVTGLSTSNGAYVIPIPGSPIFLSILGSRMFINLKEAGEANLKVGSSIPARWNPKSTISNLQFAAPHGPQPESVILRSVSGSMSMQEV</sequence>
<keyword evidence="3" id="KW-1185">Reference proteome</keyword>
<evidence type="ECO:0000313" key="2">
    <source>
        <dbReference type="EMBL" id="PAV15219.1"/>
    </source>
</evidence>
<name>A0A286U6R3_9AGAM</name>
<dbReference type="EMBL" id="NBII01000010">
    <property type="protein sequence ID" value="PAV15219.1"/>
    <property type="molecule type" value="Genomic_DNA"/>
</dbReference>
<gene>
    <name evidence="2" type="ORF">PNOK_0898000</name>
</gene>
<comment type="caution">
    <text evidence="2">The sequence shown here is derived from an EMBL/GenBank/DDBJ whole genome shotgun (WGS) entry which is preliminary data.</text>
</comment>
<dbReference type="OrthoDB" id="2756678at2759"/>
<keyword evidence="1" id="KW-1133">Transmembrane helix</keyword>
<organism evidence="2 3">
    <name type="scientific">Pyrrhoderma noxium</name>
    <dbReference type="NCBI Taxonomy" id="2282107"/>
    <lineage>
        <taxon>Eukaryota</taxon>
        <taxon>Fungi</taxon>
        <taxon>Dikarya</taxon>
        <taxon>Basidiomycota</taxon>
        <taxon>Agaricomycotina</taxon>
        <taxon>Agaricomycetes</taxon>
        <taxon>Hymenochaetales</taxon>
        <taxon>Hymenochaetaceae</taxon>
        <taxon>Pyrrhoderma</taxon>
    </lineage>
</organism>